<reference evidence="1" key="1">
    <citation type="journal article" date="2018" name="Genome Res.">
        <title>The genomic architecture and molecular evolution of ant odorant receptors.</title>
        <authorList>
            <person name="McKenzie S.K."/>
            <person name="Kronauer D.J.C."/>
        </authorList>
    </citation>
    <scope>NUCLEOTIDE SEQUENCE [LARGE SCALE GENOMIC DNA]</scope>
    <source>
        <strain evidence="1">Clonal line C1</strain>
    </source>
</reference>
<name>A0A3L8DNY9_OOCBI</name>
<gene>
    <name evidence="1" type="ORF">DMN91_006540</name>
</gene>
<feature type="non-terminal residue" evidence="1">
    <location>
        <position position="15"/>
    </location>
</feature>
<protein>
    <submittedName>
        <fullName evidence="1">Uncharacterized protein</fullName>
    </submittedName>
</protein>
<reference evidence="1" key="2">
    <citation type="submission" date="2018-07" db="EMBL/GenBank/DDBJ databases">
        <authorList>
            <person name="Mckenzie S.K."/>
            <person name="Kronauer D.J.C."/>
        </authorList>
    </citation>
    <scope>NUCLEOTIDE SEQUENCE</scope>
    <source>
        <strain evidence="1">Clonal line C1</strain>
    </source>
</reference>
<accession>A0A3L8DNY9</accession>
<sequence>MVFNTDMHSHMHVPT</sequence>
<evidence type="ECO:0000313" key="1">
    <source>
        <dbReference type="EMBL" id="RLU22160.1"/>
    </source>
</evidence>
<comment type="caution">
    <text evidence="1">The sequence shown here is derived from an EMBL/GenBank/DDBJ whole genome shotgun (WGS) entry which is preliminary data.</text>
</comment>
<dbReference type="EMBL" id="QOIP01000006">
    <property type="protein sequence ID" value="RLU22160.1"/>
    <property type="molecule type" value="Genomic_DNA"/>
</dbReference>
<organism evidence="1">
    <name type="scientific">Ooceraea biroi</name>
    <name type="common">Clonal raider ant</name>
    <name type="synonym">Cerapachys biroi</name>
    <dbReference type="NCBI Taxonomy" id="2015173"/>
    <lineage>
        <taxon>Eukaryota</taxon>
        <taxon>Metazoa</taxon>
        <taxon>Ecdysozoa</taxon>
        <taxon>Arthropoda</taxon>
        <taxon>Hexapoda</taxon>
        <taxon>Insecta</taxon>
        <taxon>Pterygota</taxon>
        <taxon>Neoptera</taxon>
        <taxon>Endopterygota</taxon>
        <taxon>Hymenoptera</taxon>
        <taxon>Apocrita</taxon>
        <taxon>Aculeata</taxon>
        <taxon>Formicoidea</taxon>
        <taxon>Formicidae</taxon>
        <taxon>Dorylinae</taxon>
        <taxon>Ooceraea</taxon>
    </lineage>
</organism>
<dbReference type="Proteomes" id="UP000279307">
    <property type="component" value="Chromosome 6"/>
</dbReference>
<proteinExistence type="predicted"/>